<feature type="coiled-coil region" evidence="4">
    <location>
        <begin position="163"/>
        <end position="190"/>
    </location>
</feature>
<name>A0ABY6Z829_9BACL</name>
<dbReference type="EMBL" id="CP104064">
    <property type="protein sequence ID" value="WAH39068.1"/>
    <property type="molecule type" value="Genomic_DNA"/>
</dbReference>
<organism evidence="5 6">
    <name type="scientific">Alicyclobacillus dauci</name>
    <dbReference type="NCBI Taxonomy" id="1475485"/>
    <lineage>
        <taxon>Bacteria</taxon>
        <taxon>Bacillati</taxon>
        <taxon>Bacillota</taxon>
        <taxon>Bacilli</taxon>
        <taxon>Bacillales</taxon>
        <taxon>Alicyclobacillaceae</taxon>
        <taxon>Alicyclobacillus</taxon>
    </lineage>
</organism>
<dbReference type="InterPro" id="IPR003768">
    <property type="entry name" value="ScpA"/>
</dbReference>
<keyword evidence="3" id="KW-0963">Cytoplasm</keyword>
<sequence length="250" mass="29194">MSYEVRLAQFEGPLDLLMHLIRKNEVDIYDIPIAEITDQYLGYLREMEEWSLDVASEFVVMAATLLAIKSRMLLPRTRVNQEDPEEDPRAPLVEQLIEYQRCKMAAQELSALATEQAQVYSRMPMDLTPYKSKETPELTGVTLWSLVDSFRKLYQRMPQTERVAEIRGHVERVEDLMEELTRRLQRYRRIEFVHLVDFVNNRHMLVTAFLAILELVKDRLLACVQNEPFGPLELIWIGESEYDDAPLSSG</sequence>
<evidence type="ECO:0000256" key="4">
    <source>
        <dbReference type="SAM" id="Coils"/>
    </source>
</evidence>
<dbReference type="RefSeq" id="WP_268046720.1">
    <property type="nucleotide sequence ID" value="NZ_CP104064.1"/>
</dbReference>
<comment type="similarity">
    <text evidence="3">Belongs to the ScpA family.</text>
</comment>
<proteinExistence type="inferred from homology"/>
<accession>A0ABY6Z829</accession>
<reference evidence="5" key="1">
    <citation type="submission" date="2022-08" db="EMBL/GenBank/DDBJ databases">
        <title>Alicyclobacillus dauci DSM2870, complete genome.</title>
        <authorList>
            <person name="Wang Q."/>
            <person name="Cai R."/>
            <person name="Wang Z."/>
        </authorList>
    </citation>
    <scope>NUCLEOTIDE SEQUENCE</scope>
    <source>
        <strain evidence="5">DSM 28700</strain>
    </source>
</reference>
<comment type="function">
    <text evidence="3">Participates in chromosomal partition during cell division. May act via the formation of a condensin-like complex containing Smc and ScpB that pull DNA away from mid-cell into both cell halves.</text>
</comment>
<evidence type="ECO:0000256" key="3">
    <source>
        <dbReference type="HAMAP-Rule" id="MF_01805"/>
    </source>
</evidence>
<dbReference type="PANTHER" id="PTHR33969">
    <property type="entry name" value="SEGREGATION AND CONDENSATION PROTEIN A"/>
    <property type="match status" value="1"/>
</dbReference>
<keyword evidence="3" id="KW-0131">Cell cycle</keyword>
<protein>
    <recommendedName>
        <fullName evidence="2 3">Segregation and condensation protein A</fullName>
    </recommendedName>
</protein>
<keyword evidence="3" id="KW-0132">Cell division</keyword>
<dbReference type="Gene3D" id="6.10.250.2410">
    <property type="match status" value="1"/>
</dbReference>
<dbReference type="Pfam" id="PF02616">
    <property type="entry name" value="SMC_ScpA"/>
    <property type="match status" value="1"/>
</dbReference>
<keyword evidence="4" id="KW-0175">Coiled coil</keyword>
<evidence type="ECO:0000256" key="2">
    <source>
        <dbReference type="ARBA" id="ARBA00044777"/>
    </source>
</evidence>
<keyword evidence="6" id="KW-1185">Reference proteome</keyword>
<comment type="subcellular location">
    <subcellularLocation>
        <location evidence="3">Cytoplasm</location>
    </subcellularLocation>
    <text evidence="3">Associated with two foci at the outer edges of the nucleoid region in young cells, and at four foci within both cell halves in older cells.</text>
</comment>
<dbReference type="Gene3D" id="1.10.10.580">
    <property type="entry name" value="Structural maintenance of chromosome 1. Chain E"/>
    <property type="match status" value="1"/>
</dbReference>
<dbReference type="HAMAP" id="MF_01805">
    <property type="entry name" value="ScpA"/>
    <property type="match status" value="1"/>
</dbReference>
<dbReference type="Proteomes" id="UP001164803">
    <property type="component" value="Chromosome"/>
</dbReference>
<dbReference type="PANTHER" id="PTHR33969:SF2">
    <property type="entry name" value="SEGREGATION AND CONDENSATION PROTEIN A"/>
    <property type="match status" value="1"/>
</dbReference>
<evidence type="ECO:0000313" key="6">
    <source>
        <dbReference type="Proteomes" id="UP001164803"/>
    </source>
</evidence>
<gene>
    <name evidence="3" type="primary">scpA</name>
    <name evidence="5" type="ORF">NZD86_11605</name>
</gene>
<dbReference type="InterPro" id="IPR023093">
    <property type="entry name" value="ScpA-like_C"/>
</dbReference>
<evidence type="ECO:0000256" key="1">
    <source>
        <dbReference type="ARBA" id="ARBA00022829"/>
    </source>
</evidence>
<evidence type="ECO:0000313" key="5">
    <source>
        <dbReference type="EMBL" id="WAH39068.1"/>
    </source>
</evidence>
<comment type="subunit">
    <text evidence="3">Component of a cohesin-like complex composed of ScpA, ScpB and the Smc homodimer, in which ScpA and ScpB bind to the head domain of Smc. The presence of the three proteins is required for the association of the complex with DNA.</text>
</comment>
<keyword evidence="1 3" id="KW-0159">Chromosome partition</keyword>